<dbReference type="Proteomes" id="UP000197535">
    <property type="component" value="Unassembled WGS sequence"/>
</dbReference>
<proteinExistence type="predicted"/>
<gene>
    <name evidence="4" type="ORF">AYR66_12180</name>
</gene>
<evidence type="ECO:0000313" key="4">
    <source>
        <dbReference type="EMBL" id="OWW20140.1"/>
    </source>
</evidence>
<reference evidence="4 5" key="1">
    <citation type="submission" date="2016-02" db="EMBL/GenBank/DDBJ databases">
        <authorList>
            <person name="Wen L."/>
            <person name="He K."/>
            <person name="Yang H."/>
        </authorList>
    </citation>
    <scope>NUCLEOTIDE SEQUENCE [LARGE SCALE GENOMIC DNA]</scope>
    <source>
        <strain evidence="4 5">TSA40</strain>
    </source>
</reference>
<keyword evidence="5" id="KW-1185">Reference proteome</keyword>
<feature type="domain" description="ProQ/FinO" evidence="3">
    <location>
        <begin position="1"/>
        <end position="53"/>
    </location>
</feature>
<feature type="region of interest" description="Disordered" evidence="2">
    <location>
        <begin position="43"/>
        <end position="80"/>
    </location>
</feature>
<dbReference type="Gene3D" id="1.10.1710.10">
    <property type="entry name" value="ProQ/FinO domain"/>
    <property type="match status" value="1"/>
</dbReference>
<dbReference type="InterPro" id="IPR036442">
    <property type="entry name" value="ProQ/FinO_sf"/>
</dbReference>
<name>A0A254TBX3_9BURK</name>
<keyword evidence="1" id="KW-0694">RNA-binding</keyword>
<sequence>MHTKSNRYLQQTQRVAVRVNLDGTPAQPVLDEHRTRAAEVLRERHKKKAAEQKATREAEQAERRLKDKLGQLAEKFGRSR</sequence>
<evidence type="ECO:0000259" key="3">
    <source>
        <dbReference type="Pfam" id="PF04352"/>
    </source>
</evidence>
<dbReference type="Pfam" id="PF04352">
    <property type="entry name" value="ProQ"/>
    <property type="match status" value="1"/>
</dbReference>
<comment type="caution">
    <text evidence="4">The sequence shown here is derived from an EMBL/GenBank/DDBJ whole genome shotgun (WGS) entry which is preliminary data.</text>
</comment>
<dbReference type="SUPFAM" id="SSF48657">
    <property type="entry name" value="FinO-like"/>
    <property type="match status" value="1"/>
</dbReference>
<dbReference type="InterPro" id="IPR016103">
    <property type="entry name" value="ProQ/FinO"/>
</dbReference>
<feature type="compositionally biased region" description="Basic and acidic residues" evidence="2">
    <location>
        <begin position="49"/>
        <end position="80"/>
    </location>
</feature>
<evidence type="ECO:0000313" key="5">
    <source>
        <dbReference type="Proteomes" id="UP000197535"/>
    </source>
</evidence>
<dbReference type="GO" id="GO:0003723">
    <property type="term" value="F:RNA binding"/>
    <property type="evidence" value="ECO:0007669"/>
    <property type="project" value="UniProtKB-KW"/>
</dbReference>
<protein>
    <recommendedName>
        <fullName evidence="3">ProQ/FinO domain-containing protein</fullName>
    </recommendedName>
</protein>
<organism evidence="4 5">
    <name type="scientific">Noviherbaspirillum denitrificans</name>
    <dbReference type="NCBI Taxonomy" id="1968433"/>
    <lineage>
        <taxon>Bacteria</taxon>
        <taxon>Pseudomonadati</taxon>
        <taxon>Pseudomonadota</taxon>
        <taxon>Betaproteobacteria</taxon>
        <taxon>Burkholderiales</taxon>
        <taxon>Oxalobacteraceae</taxon>
        <taxon>Noviherbaspirillum</taxon>
    </lineage>
</organism>
<dbReference type="EMBL" id="LSTO01000001">
    <property type="protein sequence ID" value="OWW20140.1"/>
    <property type="molecule type" value="Genomic_DNA"/>
</dbReference>
<accession>A0A254TBX3</accession>
<dbReference type="AlphaFoldDB" id="A0A254TBX3"/>
<evidence type="ECO:0000256" key="1">
    <source>
        <dbReference type="ARBA" id="ARBA00022884"/>
    </source>
</evidence>
<evidence type="ECO:0000256" key="2">
    <source>
        <dbReference type="SAM" id="MobiDB-lite"/>
    </source>
</evidence>